<evidence type="ECO:0000313" key="1">
    <source>
        <dbReference type="EMBL" id="GAH08587.1"/>
    </source>
</evidence>
<proteinExistence type="predicted"/>
<organism evidence="1">
    <name type="scientific">marine sediment metagenome</name>
    <dbReference type="NCBI Taxonomy" id="412755"/>
    <lineage>
        <taxon>unclassified sequences</taxon>
        <taxon>metagenomes</taxon>
        <taxon>ecological metagenomes</taxon>
    </lineage>
</organism>
<name>X1CLG2_9ZZZZ</name>
<accession>X1CLG2</accession>
<feature type="non-terminal residue" evidence="1">
    <location>
        <position position="30"/>
    </location>
</feature>
<comment type="caution">
    <text evidence="1">The sequence shown here is derived from an EMBL/GenBank/DDBJ whole genome shotgun (WGS) entry which is preliminary data.</text>
</comment>
<protein>
    <submittedName>
        <fullName evidence="1">Uncharacterized protein</fullName>
    </submittedName>
</protein>
<gene>
    <name evidence="1" type="ORF">S01H4_55750</name>
</gene>
<dbReference type="EMBL" id="BART01032217">
    <property type="protein sequence ID" value="GAH08587.1"/>
    <property type="molecule type" value="Genomic_DNA"/>
</dbReference>
<reference evidence="1" key="1">
    <citation type="journal article" date="2014" name="Front. Microbiol.">
        <title>High frequency of phylogenetically diverse reductive dehalogenase-homologous genes in deep subseafloor sedimentary metagenomes.</title>
        <authorList>
            <person name="Kawai M."/>
            <person name="Futagami T."/>
            <person name="Toyoda A."/>
            <person name="Takaki Y."/>
            <person name="Nishi S."/>
            <person name="Hori S."/>
            <person name="Arai W."/>
            <person name="Tsubouchi T."/>
            <person name="Morono Y."/>
            <person name="Uchiyama I."/>
            <person name="Ito T."/>
            <person name="Fujiyama A."/>
            <person name="Inagaki F."/>
            <person name="Takami H."/>
        </authorList>
    </citation>
    <scope>NUCLEOTIDE SEQUENCE</scope>
    <source>
        <strain evidence="1">Expedition CK06-06</strain>
    </source>
</reference>
<sequence>MKEITFESQAAKIMNFYEGFTATHLIHIGD</sequence>
<dbReference type="AlphaFoldDB" id="X1CLG2"/>